<protein>
    <submittedName>
        <fullName evidence="1">Uncharacterized protein</fullName>
    </submittedName>
</protein>
<feature type="non-terminal residue" evidence="1">
    <location>
        <position position="1"/>
    </location>
</feature>
<organism evidence="1">
    <name type="scientific">human gut metagenome</name>
    <dbReference type="NCBI Taxonomy" id="408170"/>
    <lineage>
        <taxon>unclassified sequences</taxon>
        <taxon>metagenomes</taxon>
        <taxon>organismal metagenomes</taxon>
    </lineage>
</organism>
<sequence length="35" mass="4110">HVEDKKVRGIRHLKGIRLNSDLSAELCKEEMEFDL</sequence>
<comment type="caution">
    <text evidence="1">The sequence shown here is derived from an EMBL/GenBank/DDBJ whole genome shotgun (WGS) entry which is preliminary data.</text>
</comment>
<evidence type="ECO:0000313" key="1">
    <source>
        <dbReference type="EMBL" id="ETJ25205.1"/>
    </source>
</evidence>
<accession>W1X6Y2</accession>
<dbReference type="AlphaFoldDB" id="W1X6Y2"/>
<proteinExistence type="predicted"/>
<reference evidence="1" key="1">
    <citation type="submission" date="2013-12" db="EMBL/GenBank/DDBJ databases">
        <title>A Varibaculum cambriense genome reconstructed from a premature infant gut community with otherwise low bacterial novelty that shifts toward anaerobic metabolism during the third week of life.</title>
        <authorList>
            <person name="Brown C.T."/>
            <person name="Sharon I."/>
            <person name="Thomas B.C."/>
            <person name="Castelle C.J."/>
            <person name="Morowitz M.J."/>
            <person name="Banfield J.F."/>
        </authorList>
    </citation>
    <scope>NUCLEOTIDE SEQUENCE</scope>
</reference>
<gene>
    <name evidence="1" type="ORF">Q604_UNBC17906G0002</name>
</gene>
<name>W1X6Y2_9ZZZZ</name>
<dbReference type="EMBL" id="AZMM01017906">
    <property type="protein sequence ID" value="ETJ25205.1"/>
    <property type="molecule type" value="Genomic_DNA"/>
</dbReference>